<name>A0ABZ2L2R7_9BACT</name>
<sequence>MAEFDGKVALVSGGMSGIGRATVDLLLDRGASVALCGIDPRETERVAAELAGKAGTRALARTADVTQESEVADLIAATVERFGRLDAVVMAAGVQTYGTAADTAAADWERTFAVNVTGAFLVVKHALPHLRASGRGAIVAVSSVQAFVCQSAVAAYSATKGAINAFIRTVALDEARHGVRANTVCPGSVDTPMLRASARRFSDGSPQGEQAMITQWGSAHPLGRIARPSEVAEVIAFLASERASFVTGTSLPVDGGLLCTVGVALPD</sequence>
<accession>A0ABZ2L2R7</accession>
<dbReference type="PANTHER" id="PTHR24321:SF8">
    <property type="entry name" value="ESTRADIOL 17-BETA-DEHYDROGENASE 8-RELATED"/>
    <property type="match status" value="1"/>
</dbReference>
<protein>
    <submittedName>
        <fullName evidence="5">SDR family oxidoreductase</fullName>
    </submittedName>
</protein>
<dbReference type="InterPro" id="IPR002347">
    <property type="entry name" value="SDR_fam"/>
</dbReference>
<dbReference type="SUPFAM" id="SSF51735">
    <property type="entry name" value="NAD(P)-binding Rossmann-fold domains"/>
    <property type="match status" value="1"/>
</dbReference>
<dbReference type="Gene3D" id="3.40.50.720">
    <property type="entry name" value="NAD(P)-binding Rossmann-like Domain"/>
    <property type="match status" value="1"/>
</dbReference>
<proteinExistence type="inferred from homology"/>
<comment type="similarity">
    <text evidence="1">Belongs to the short-chain dehydrogenases/reductases (SDR) family.</text>
</comment>
<dbReference type="SMART" id="SM00822">
    <property type="entry name" value="PKS_KR"/>
    <property type="match status" value="1"/>
</dbReference>
<dbReference type="PRINTS" id="PR00081">
    <property type="entry name" value="GDHRDH"/>
</dbReference>
<keyword evidence="3" id="KW-0520">NAD</keyword>
<dbReference type="EMBL" id="CP089983">
    <property type="protein sequence ID" value="WXB04630.1"/>
    <property type="molecule type" value="Genomic_DNA"/>
</dbReference>
<organism evidence="5 6">
    <name type="scientific">Pendulispora rubella</name>
    <dbReference type="NCBI Taxonomy" id="2741070"/>
    <lineage>
        <taxon>Bacteria</taxon>
        <taxon>Pseudomonadati</taxon>
        <taxon>Myxococcota</taxon>
        <taxon>Myxococcia</taxon>
        <taxon>Myxococcales</taxon>
        <taxon>Sorangiineae</taxon>
        <taxon>Pendulisporaceae</taxon>
        <taxon>Pendulispora</taxon>
    </lineage>
</organism>
<keyword evidence="6" id="KW-1185">Reference proteome</keyword>
<dbReference type="InterPro" id="IPR057326">
    <property type="entry name" value="KR_dom"/>
</dbReference>
<dbReference type="PRINTS" id="PR00080">
    <property type="entry name" value="SDRFAMILY"/>
</dbReference>
<dbReference type="InterPro" id="IPR020904">
    <property type="entry name" value="Sc_DH/Rdtase_CS"/>
</dbReference>
<dbReference type="InterPro" id="IPR036291">
    <property type="entry name" value="NAD(P)-bd_dom_sf"/>
</dbReference>
<evidence type="ECO:0000313" key="6">
    <source>
        <dbReference type="Proteomes" id="UP001374803"/>
    </source>
</evidence>
<evidence type="ECO:0000259" key="4">
    <source>
        <dbReference type="SMART" id="SM00822"/>
    </source>
</evidence>
<reference evidence="5" key="1">
    <citation type="submission" date="2021-12" db="EMBL/GenBank/DDBJ databases">
        <title>Discovery of the Pendulisporaceae a myxobacterial family with distinct sporulation behavior and unique specialized metabolism.</title>
        <authorList>
            <person name="Garcia R."/>
            <person name="Popoff A."/>
            <person name="Bader C.D."/>
            <person name="Loehr J."/>
            <person name="Walesch S."/>
            <person name="Walt C."/>
            <person name="Boldt J."/>
            <person name="Bunk B."/>
            <person name="Haeckl F.J.F.P.J."/>
            <person name="Gunesch A.P."/>
            <person name="Birkelbach J."/>
            <person name="Nuebel U."/>
            <person name="Pietschmann T."/>
            <person name="Bach T."/>
            <person name="Mueller R."/>
        </authorList>
    </citation>
    <scope>NUCLEOTIDE SEQUENCE</scope>
    <source>
        <strain evidence="5">MSr11367</strain>
    </source>
</reference>
<feature type="domain" description="Ketoreductase" evidence="4">
    <location>
        <begin position="7"/>
        <end position="190"/>
    </location>
</feature>
<evidence type="ECO:0000256" key="1">
    <source>
        <dbReference type="ARBA" id="ARBA00006484"/>
    </source>
</evidence>
<dbReference type="CDD" id="cd05233">
    <property type="entry name" value="SDR_c"/>
    <property type="match status" value="1"/>
</dbReference>
<keyword evidence="2" id="KW-0560">Oxidoreductase</keyword>
<dbReference type="Proteomes" id="UP001374803">
    <property type="component" value="Chromosome"/>
</dbReference>
<gene>
    <name evidence="5" type="ORF">LVJ94_48025</name>
</gene>
<evidence type="ECO:0000256" key="3">
    <source>
        <dbReference type="ARBA" id="ARBA00023027"/>
    </source>
</evidence>
<dbReference type="PANTHER" id="PTHR24321">
    <property type="entry name" value="DEHYDROGENASES, SHORT CHAIN"/>
    <property type="match status" value="1"/>
</dbReference>
<dbReference type="PROSITE" id="PS00061">
    <property type="entry name" value="ADH_SHORT"/>
    <property type="match status" value="1"/>
</dbReference>
<evidence type="ECO:0000313" key="5">
    <source>
        <dbReference type="EMBL" id="WXB04630.1"/>
    </source>
</evidence>
<dbReference type="RefSeq" id="WP_394834274.1">
    <property type="nucleotide sequence ID" value="NZ_CP089929.1"/>
</dbReference>
<evidence type="ECO:0000256" key="2">
    <source>
        <dbReference type="ARBA" id="ARBA00023002"/>
    </source>
</evidence>
<dbReference type="Pfam" id="PF13561">
    <property type="entry name" value="adh_short_C2"/>
    <property type="match status" value="1"/>
</dbReference>